<name>A0A6V8LMC5_9ACTN</name>
<dbReference type="InterPro" id="IPR029058">
    <property type="entry name" value="AB_hydrolase_fold"/>
</dbReference>
<gene>
    <name evidence="2" type="ORF">Prum_089680</name>
</gene>
<protein>
    <submittedName>
        <fullName evidence="2">Proline iminopeptidase</fullName>
    </submittedName>
</protein>
<dbReference type="Pfam" id="PF12697">
    <property type="entry name" value="Abhydrolase_6"/>
    <property type="match status" value="1"/>
</dbReference>
<dbReference type="RefSeq" id="WP_173082878.1">
    <property type="nucleotide sequence ID" value="NZ_BAABJB010000012.1"/>
</dbReference>
<reference evidence="2 3" key="2">
    <citation type="submission" date="2020-03" db="EMBL/GenBank/DDBJ databases">
        <authorList>
            <person name="Ichikawa N."/>
            <person name="Kimura A."/>
            <person name="Kitahashi Y."/>
            <person name="Uohara A."/>
        </authorList>
    </citation>
    <scope>NUCLEOTIDE SEQUENCE [LARGE SCALE GENOMIC DNA]</scope>
    <source>
        <strain evidence="2 3">NBRC 108638</strain>
    </source>
</reference>
<dbReference type="GO" id="GO:0003824">
    <property type="term" value="F:catalytic activity"/>
    <property type="evidence" value="ECO:0007669"/>
    <property type="project" value="UniProtKB-ARBA"/>
</dbReference>
<organism evidence="2 3">
    <name type="scientific">Phytohabitans rumicis</name>
    <dbReference type="NCBI Taxonomy" id="1076125"/>
    <lineage>
        <taxon>Bacteria</taxon>
        <taxon>Bacillati</taxon>
        <taxon>Actinomycetota</taxon>
        <taxon>Actinomycetes</taxon>
        <taxon>Micromonosporales</taxon>
        <taxon>Micromonosporaceae</taxon>
    </lineage>
</organism>
<accession>A0A6V8LMC5</accession>
<dbReference type="EMBL" id="BLPG01000001">
    <property type="protein sequence ID" value="GFJ95326.1"/>
    <property type="molecule type" value="Genomic_DNA"/>
</dbReference>
<evidence type="ECO:0000259" key="1">
    <source>
        <dbReference type="Pfam" id="PF12697"/>
    </source>
</evidence>
<dbReference type="PANTHER" id="PTHR43433">
    <property type="entry name" value="HYDROLASE, ALPHA/BETA FOLD FAMILY PROTEIN"/>
    <property type="match status" value="1"/>
</dbReference>
<keyword evidence="3" id="KW-1185">Reference proteome</keyword>
<dbReference type="Gene3D" id="3.40.50.1820">
    <property type="entry name" value="alpha/beta hydrolase"/>
    <property type="match status" value="1"/>
</dbReference>
<dbReference type="InterPro" id="IPR000073">
    <property type="entry name" value="AB_hydrolase_1"/>
</dbReference>
<reference evidence="2 3" key="1">
    <citation type="submission" date="2020-03" db="EMBL/GenBank/DDBJ databases">
        <title>Whole genome shotgun sequence of Phytohabitans rumicis NBRC 108638.</title>
        <authorList>
            <person name="Komaki H."/>
            <person name="Tamura T."/>
        </authorList>
    </citation>
    <scope>NUCLEOTIDE SEQUENCE [LARGE SCALE GENOMIC DNA]</scope>
    <source>
        <strain evidence="2 3">NBRC 108638</strain>
    </source>
</reference>
<evidence type="ECO:0000313" key="2">
    <source>
        <dbReference type="EMBL" id="GFJ95326.1"/>
    </source>
</evidence>
<feature type="domain" description="AB hydrolase-1" evidence="1">
    <location>
        <begin position="71"/>
        <end position="338"/>
    </location>
</feature>
<evidence type="ECO:0000313" key="3">
    <source>
        <dbReference type="Proteomes" id="UP000482960"/>
    </source>
</evidence>
<dbReference type="AlphaFoldDB" id="A0A6V8LMC5"/>
<dbReference type="PANTHER" id="PTHR43433:SF5">
    <property type="entry name" value="AB HYDROLASE-1 DOMAIN-CONTAINING PROTEIN"/>
    <property type="match status" value="1"/>
</dbReference>
<dbReference type="SUPFAM" id="SSF53474">
    <property type="entry name" value="alpha/beta-Hydrolases"/>
    <property type="match status" value="1"/>
</dbReference>
<comment type="caution">
    <text evidence="2">The sequence shown here is derived from an EMBL/GenBank/DDBJ whole genome shotgun (WGS) entry which is preliminary data.</text>
</comment>
<dbReference type="Proteomes" id="UP000482960">
    <property type="component" value="Unassembled WGS sequence"/>
</dbReference>
<proteinExistence type="predicted"/>
<sequence>MIGIVLGSAAGIAALAAAVPLAYRRLRQRRVARALAIDTPAGIAEGRYIRIGGIDQWIQIRGVDRANPILLILAGSGLPMEPFTTALQAWEQHFTVVLWDRRDVGRTRGRNGKAGSDTWTFGQLADDGIEVVEWVRRHLHQDKVILIGHSQGSIVGVTIARRRPDLLHAYVGTGQIADMARNEHLTHQLALDRARTAGNRRAVKALERHAPPYRDARTWITKLRWSMATDPDMRAWQRSAPAAVLFWPEYSLADVYRGAFGALFLPPRLFAETMSCTPETLGTRFETPFLILHGDADLHTLPSLAEQYLAAVDAPAKEFVRLPDTGHTSMLTRPDQFLTELLTRVRPLATA</sequence>
<dbReference type="InterPro" id="IPR050471">
    <property type="entry name" value="AB_hydrolase"/>
</dbReference>